<dbReference type="CDD" id="cd01748">
    <property type="entry name" value="GATase1_IGP_Synthase"/>
    <property type="match status" value="1"/>
</dbReference>
<dbReference type="GO" id="GO:0000107">
    <property type="term" value="F:imidazoleglycerol-phosphate synthase activity"/>
    <property type="evidence" value="ECO:0007669"/>
    <property type="project" value="UniProtKB-UniRule"/>
</dbReference>
<dbReference type="PANTHER" id="PTHR42701:SF1">
    <property type="entry name" value="IMIDAZOLE GLYCEROL PHOSPHATE SYNTHASE SUBUNIT HISH"/>
    <property type="match status" value="1"/>
</dbReference>
<sequence>MSATIGLVDYGMGNRRSMQKSLERAGATVVLTGDHDALRATDGIVVPGVGAFAAAMRLLEATGLDALIRERAAAGVPVLGACLGMQLLFEHGAEHGGADGLGLLPGEVVPLAPRGLKLPHIGWNQVRWVRPSPLSQGLADPTPFYHVHSFVPAPSDDDVAIGMSDYGVEFASVVGRGNVFGTQFHPEKSSRDGIALLANFIGVCAPVEAAAA</sequence>
<evidence type="ECO:0000256" key="8">
    <source>
        <dbReference type="ARBA" id="ARBA00025299"/>
    </source>
</evidence>
<evidence type="ECO:0000256" key="5">
    <source>
        <dbReference type="ARBA" id="ARBA00022962"/>
    </source>
</evidence>
<comment type="function">
    <text evidence="8 11">IGPS catalyzes the conversion of PRFAR and glutamine to IGP, AICAR and glutamate. The HisH subunit catalyzes the hydrolysis of glutamine to glutamate and ammonia as part of the synthesis of IGP and AICAR. The resulting ammonia molecule is channeled to the active site of HisF.</text>
</comment>
<organism evidence="14 15">
    <name type="scientific">Baekduia soli</name>
    <dbReference type="NCBI Taxonomy" id="496014"/>
    <lineage>
        <taxon>Bacteria</taxon>
        <taxon>Bacillati</taxon>
        <taxon>Actinomycetota</taxon>
        <taxon>Thermoleophilia</taxon>
        <taxon>Solirubrobacterales</taxon>
        <taxon>Baekduiaceae</taxon>
        <taxon>Baekduia</taxon>
    </lineage>
</organism>
<keyword evidence="11" id="KW-0963">Cytoplasm</keyword>
<dbReference type="EC" id="3.5.1.2" evidence="11"/>
<keyword evidence="4 11" id="KW-0378">Hydrolase</keyword>
<protein>
    <recommendedName>
        <fullName evidence="11">Imidazole glycerol phosphate synthase subunit HisH</fullName>
        <ecNumber evidence="11">4.3.2.10</ecNumber>
    </recommendedName>
    <alternativeName>
        <fullName evidence="11">IGP synthase glutaminase subunit</fullName>
        <ecNumber evidence="11">3.5.1.2</ecNumber>
    </alternativeName>
    <alternativeName>
        <fullName evidence="11">IGP synthase subunit HisH</fullName>
    </alternativeName>
    <alternativeName>
        <fullName evidence="11">ImGP synthase subunit HisH</fullName>
        <shortName evidence="11">IGPS subunit HisH</shortName>
    </alternativeName>
</protein>
<keyword evidence="5 11" id="KW-0315">Glutamine amidotransferase</keyword>
<dbReference type="GO" id="GO:0005737">
    <property type="term" value="C:cytoplasm"/>
    <property type="evidence" value="ECO:0007669"/>
    <property type="project" value="UniProtKB-SubCell"/>
</dbReference>
<evidence type="ECO:0000256" key="2">
    <source>
        <dbReference type="ARBA" id="ARBA00011152"/>
    </source>
</evidence>
<feature type="domain" description="Glutamine amidotransferase" evidence="13">
    <location>
        <begin position="7"/>
        <end position="200"/>
    </location>
</feature>
<evidence type="ECO:0000259" key="13">
    <source>
        <dbReference type="Pfam" id="PF00117"/>
    </source>
</evidence>
<comment type="subcellular location">
    <subcellularLocation>
        <location evidence="11">Cytoplasm</location>
    </subcellularLocation>
</comment>
<dbReference type="KEGG" id="bsol:FSW04_17280"/>
<dbReference type="Proteomes" id="UP000321805">
    <property type="component" value="Chromosome"/>
</dbReference>
<keyword evidence="7 11" id="KW-0456">Lyase</keyword>
<dbReference type="InterPro" id="IPR017926">
    <property type="entry name" value="GATASE"/>
</dbReference>
<dbReference type="PROSITE" id="PS51274">
    <property type="entry name" value="GATASE_COBBQ"/>
    <property type="match status" value="1"/>
</dbReference>
<dbReference type="InterPro" id="IPR010139">
    <property type="entry name" value="Imidazole-glycPsynth_HisH"/>
</dbReference>
<evidence type="ECO:0000256" key="12">
    <source>
        <dbReference type="PIRSR" id="PIRSR000495-1"/>
    </source>
</evidence>
<evidence type="ECO:0000256" key="10">
    <source>
        <dbReference type="ARBA" id="ARBA00049534"/>
    </source>
</evidence>
<dbReference type="PIRSF" id="PIRSF000495">
    <property type="entry name" value="Amidotransf_hisH"/>
    <property type="match status" value="1"/>
</dbReference>
<evidence type="ECO:0000256" key="4">
    <source>
        <dbReference type="ARBA" id="ARBA00022801"/>
    </source>
</evidence>
<feature type="active site" evidence="11 12">
    <location>
        <position position="185"/>
    </location>
</feature>
<comment type="pathway">
    <text evidence="1 11">Amino-acid biosynthesis; L-histidine biosynthesis; L-histidine from 5-phospho-alpha-D-ribose 1-diphosphate: step 5/9.</text>
</comment>
<comment type="catalytic activity">
    <reaction evidence="9 11">
        <text>5-[(5-phospho-1-deoxy-D-ribulos-1-ylimino)methylamino]-1-(5-phospho-beta-D-ribosyl)imidazole-4-carboxamide + L-glutamine = D-erythro-1-(imidazol-4-yl)glycerol 3-phosphate + 5-amino-1-(5-phospho-beta-D-ribosyl)imidazole-4-carboxamide + L-glutamate + H(+)</text>
        <dbReference type="Rhea" id="RHEA:24793"/>
        <dbReference type="ChEBI" id="CHEBI:15378"/>
        <dbReference type="ChEBI" id="CHEBI:29985"/>
        <dbReference type="ChEBI" id="CHEBI:58278"/>
        <dbReference type="ChEBI" id="CHEBI:58359"/>
        <dbReference type="ChEBI" id="CHEBI:58475"/>
        <dbReference type="ChEBI" id="CHEBI:58525"/>
        <dbReference type="EC" id="4.3.2.10"/>
    </reaction>
</comment>
<dbReference type="EC" id="4.3.2.10" evidence="11"/>
<evidence type="ECO:0000256" key="3">
    <source>
        <dbReference type="ARBA" id="ARBA00022605"/>
    </source>
</evidence>
<evidence type="ECO:0000256" key="1">
    <source>
        <dbReference type="ARBA" id="ARBA00005091"/>
    </source>
</evidence>
<evidence type="ECO:0000256" key="11">
    <source>
        <dbReference type="HAMAP-Rule" id="MF_00278"/>
    </source>
</evidence>
<evidence type="ECO:0000256" key="7">
    <source>
        <dbReference type="ARBA" id="ARBA00023239"/>
    </source>
</evidence>
<feature type="active site" evidence="11 12">
    <location>
        <position position="187"/>
    </location>
</feature>
<dbReference type="HAMAP" id="MF_00278">
    <property type="entry name" value="HisH"/>
    <property type="match status" value="1"/>
</dbReference>
<keyword evidence="3 11" id="KW-0028">Amino-acid biosynthesis</keyword>
<gene>
    <name evidence="11 14" type="primary">hisH</name>
    <name evidence="14" type="ORF">FSW04_17280</name>
</gene>
<dbReference type="GO" id="GO:0000105">
    <property type="term" value="P:L-histidine biosynthetic process"/>
    <property type="evidence" value="ECO:0007669"/>
    <property type="project" value="UniProtKB-UniRule"/>
</dbReference>
<dbReference type="Gene3D" id="3.40.50.880">
    <property type="match status" value="1"/>
</dbReference>
<evidence type="ECO:0000313" key="15">
    <source>
        <dbReference type="Proteomes" id="UP000321805"/>
    </source>
</evidence>
<comment type="subunit">
    <text evidence="2 11">Heterodimer of HisH and HisF.</text>
</comment>
<keyword evidence="6 11" id="KW-0368">Histidine biosynthesis</keyword>
<dbReference type="GO" id="GO:0016829">
    <property type="term" value="F:lyase activity"/>
    <property type="evidence" value="ECO:0007669"/>
    <property type="project" value="UniProtKB-KW"/>
</dbReference>
<dbReference type="SUPFAM" id="SSF52317">
    <property type="entry name" value="Class I glutamine amidotransferase-like"/>
    <property type="match status" value="1"/>
</dbReference>
<evidence type="ECO:0000256" key="6">
    <source>
        <dbReference type="ARBA" id="ARBA00023102"/>
    </source>
</evidence>
<dbReference type="NCBIfam" id="TIGR01855">
    <property type="entry name" value="IMP_synth_hisH"/>
    <property type="match status" value="1"/>
</dbReference>
<proteinExistence type="inferred from homology"/>
<feature type="active site" description="Nucleophile" evidence="11 12">
    <location>
        <position position="82"/>
    </location>
</feature>
<dbReference type="AlphaFoldDB" id="A0A5B8U7S1"/>
<dbReference type="InterPro" id="IPR029062">
    <property type="entry name" value="Class_I_gatase-like"/>
</dbReference>
<dbReference type="PROSITE" id="PS51273">
    <property type="entry name" value="GATASE_TYPE_1"/>
    <property type="match status" value="1"/>
</dbReference>
<accession>A0A5B8U7S1</accession>
<comment type="catalytic activity">
    <reaction evidence="10 11">
        <text>L-glutamine + H2O = L-glutamate + NH4(+)</text>
        <dbReference type="Rhea" id="RHEA:15889"/>
        <dbReference type="ChEBI" id="CHEBI:15377"/>
        <dbReference type="ChEBI" id="CHEBI:28938"/>
        <dbReference type="ChEBI" id="CHEBI:29985"/>
        <dbReference type="ChEBI" id="CHEBI:58359"/>
        <dbReference type="EC" id="3.5.1.2"/>
    </reaction>
</comment>
<dbReference type="GO" id="GO:0004359">
    <property type="term" value="F:glutaminase activity"/>
    <property type="evidence" value="ECO:0007669"/>
    <property type="project" value="UniProtKB-EC"/>
</dbReference>
<evidence type="ECO:0000256" key="9">
    <source>
        <dbReference type="ARBA" id="ARBA00047838"/>
    </source>
</evidence>
<name>A0A5B8U7S1_9ACTN</name>
<evidence type="ECO:0000313" key="14">
    <source>
        <dbReference type="EMBL" id="QEC49156.1"/>
    </source>
</evidence>
<dbReference type="OrthoDB" id="9807137at2"/>
<dbReference type="RefSeq" id="WP_146921503.1">
    <property type="nucleotide sequence ID" value="NZ_CP042430.1"/>
</dbReference>
<dbReference type="Pfam" id="PF00117">
    <property type="entry name" value="GATase"/>
    <property type="match status" value="1"/>
</dbReference>
<dbReference type="EMBL" id="CP042430">
    <property type="protein sequence ID" value="QEC49156.1"/>
    <property type="molecule type" value="Genomic_DNA"/>
</dbReference>
<reference evidence="14 15" key="1">
    <citation type="journal article" date="2018" name="J. Microbiol.">
        <title>Baekduia soli gen. nov., sp. nov., a novel bacterium isolated from the soil of Baekdu Mountain and proposal of a novel family name, Baekduiaceae fam. nov.</title>
        <authorList>
            <person name="An D.S."/>
            <person name="Siddiqi M.Z."/>
            <person name="Kim K.H."/>
            <person name="Yu H.S."/>
            <person name="Im W.T."/>
        </authorList>
    </citation>
    <scope>NUCLEOTIDE SEQUENCE [LARGE SCALE GENOMIC DNA]</scope>
    <source>
        <strain evidence="14 15">BR7-21</strain>
    </source>
</reference>
<dbReference type="UniPathway" id="UPA00031">
    <property type="reaction ID" value="UER00010"/>
</dbReference>
<dbReference type="PANTHER" id="PTHR42701">
    <property type="entry name" value="IMIDAZOLE GLYCEROL PHOSPHATE SYNTHASE SUBUNIT HISH"/>
    <property type="match status" value="1"/>
</dbReference>
<keyword evidence="15" id="KW-1185">Reference proteome</keyword>